<name>A0A3N4W3T3_9GAMM</name>
<organism evidence="2 3">
    <name type="scientific">Vulcaniibacterium tengchongense</name>
    <dbReference type="NCBI Taxonomy" id="1273429"/>
    <lineage>
        <taxon>Bacteria</taxon>
        <taxon>Pseudomonadati</taxon>
        <taxon>Pseudomonadota</taxon>
        <taxon>Gammaproteobacteria</taxon>
        <taxon>Lysobacterales</taxon>
        <taxon>Lysobacteraceae</taxon>
        <taxon>Vulcaniibacterium</taxon>
    </lineage>
</organism>
<keyword evidence="1" id="KW-0472">Membrane</keyword>
<keyword evidence="1" id="KW-1133">Transmembrane helix</keyword>
<comment type="caution">
    <text evidence="2">The sequence shown here is derived from an EMBL/GenBank/DDBJ whole genome shotgun (WGS) entry which is preliminary data.</text>
</comment>
<feature type="transmembrane region" description="Helical" evidence="1">
    <location>
        <begin position="185"/>
        <end position="202"/>
    </location>
</feature>
<dbReference type="Proteomes" id="UP000269708">
    <property type="component" value="Unassembled WGS sequence"/>
</dbReference>
<evidence type="ECO:0000313" key="2">
    <source>
        <dbReference type="EMBL" id="RPE79864.1"/>
    </source>
</evidence>
<evidence type="ECO:0000313" key="3">
    <source>
        <dbReference type="Proteomes" id="UP000269708"/>
    </source>
</evidence>
<feature type="transmembrane region" description="Helical" evidence="1">
    <location>
        <begin position="20"/>
        <end position="41"/>
    </location>
</feature>
<sequence>MEGESVSEAPGFVRRNGLSLVLLALFLASFAGQAISGRMVLNRERLAEGEPPVGWLQYFGEGQFVSATFENWESEFLQMGVYVLLTVWLRQWGSAESRPFGKEPPPEIEPGPTPWPVKVGGWVRKLYENSLSIALLGLFACAFVGHWLGSWEQNAEEMRRNGEAVPSHLAYLADPQFWFESFQNWQSEFLAVFALVMLSIVLRQHDSPQSKPVEAPHSQTGA</sequence>
<keyword evidence="3" id="KW-1185">Reference proteome</keyword>
<dbReference type="InterPro" id="IPR046657">
    <property type="entry name" value="DUF6766"/>
</dbReference>
<protein>
    <recommendedName>
        <fullName evidence="4">Transmembrane protein</fullName>
    </recommendedName>
</protein>
<gene>
    <name evidence="2" type="ORF">EDC50_1693</name>
</gene>
<accession>A0A3N4W3T3</accession>
<evidence type="ECO:0000256" key="1">
    <source>
        <dbReference type="SAM" id="Phobius"/>
    </source>
</evidence>
<proteinExistence type="predicted"/>
<dbReference type="RefSeq" id="WP_123770036.1">
    <property type="nucleotide sequence ID" value="NZ_RKQN01000002.1"/>
</dbReference>
<dbReference type="Pfam" id="PF20554">
    <property type="entry name" value="DUF6766"/>
    <property type="match status" value="1"/>
</dbReference>
<keyword evidence="1" id="KW-0812">Transmembrane</keyword>
<dbReference type="EMBL" id="RKQN01000002">
    <property type="protein sequence ID" value="RPE79864.1"/>
    <property type="molecule type" value="Genomic_DNA"/>
</dbReference>
<dbReference type="AlphaFoldDB" id="A0A3N4W3T3"/>
<dbReference type="OrthoDB" id="187863at2"/>
<feature type="transmembrane region" description="Helical" evidence="1">
    <location>
        <begin position="131"/>
        <end position="149"/>
    </location>
</feature>
<reference evidence="2 3" key="1">
    <citation type="submission" date="2018-11" db="EMBL/GenBank/DDBJ databases">
        <title>Genomic Encyclopedia of Type Strains, Phase IV (KMG-IV): sequencing the most valuable type-strain genomes for metagenomic binning, comparative biology and taxonomic classification.</title>
        <authorList>
            <person name="Goeker M."/>
        </authorList>
    </citation>
    <scope>NUCLEOTIDE SEQUENCE [LARGE SCALE GENOMIC DNA]</scope>
    <source>
        <strain evidence="2 3">DSM 25623</strain>
    </source>
</reference>
<evidence type="ECO:0008006" key="4">
    <source>
        <dbReference type="Google" id="ProtNLM"/>
    </source>
</evidence>